<dbReference type="AlphaFoldDB" id="A0A1Y1UHM5"/>
<evidence type="ECO:0000313" key="2">
    <source>
        <dbReference type="Proteomes" id="UP000193944"/>
    </source>
</evidence>
<proteinExistence type="predicted"/>
<comment type="caution">
    <text evidence="1">The sequence shown here is derived from an EMBL/GenBank/DDBJ whole genome shotgun (WGS) entry which is preliminary data.</text>
</comment>
<reference evidence="1 2" key="1">
    <citation type="submission" date="2016-08" db="EMBL/GenBank/DDBJ databases">
        <title>A Parts List for Fungal Cellulosomes Revealed by Comparative Genomics.</title>
        <authorList>
            <consortium name="DOE Joint Genome Institute"/>
            <person name="Haitjema C.H."/>
            <person name="Gilmore S.P."/>
            <person name="Henske J.K."/>
            <person name="Solomon K.V."/>
            <person name="De Groot R."/>
            <person name="Kuo A."/>
            <person name="Mondo S.J."/>
            <person name="Salamov A.A."/>
            <person name="Labutti K."/>
            <person name="Zhao Z."/>
            <person name="Chiniquy J."/>
            <person name="Barry K."/>
            <person name="Brewer H.M."/>
            <person name="Purvine S.O."/>
            <person name="Wright A.T."/>
            <person name="Boxma B."/>
            <person name="Van Alen T."/>
            <person name="Hackstein J.H."/>
            <person name="Baker S.E."/>
            <person name="Grigoriev I.V."/>
            <person name="O'Malley M.A."/>
        </authorList>
    </citation>
    <scope>NUCLEOTIDE SEQUENCE [LARGE SCALE GENOMIC DNA]</scope>
    <source>
        <strain evidence="1 2">S4</strain>
    </source>
</reference>
<gene>
    <name evidence="1" type="ORF">BCR32DRAFT_288595</name>
</gene>
<organism evidence="1 2">
    <name type="scientific">Anaeromyces robustus</name>
    <dbReference type="NCBI Taxonomy" id="1754192"/>
    <lineage>
        <taxon>Eukaryota</taxon>
        <taxon>Fungi</taxon>
        <taxon>Fungi incertae sedis</taxon>
        <taxon>Chytridiomycota</taxon>
        <taxon>Chytridiomycota incertae sedis</taxon>
        <taxon>Neocallimastigomycetes</taxon>
        <taxon>Neocallimastigales</taxon>
        <taxon>Neocallimastigaceae</taxon>
        <taxon>Anaeromyces</taxon>
    </lineage>
</organism>
<reference evidence="1 2" key="2">
    <citation type="submission" date="2016-08" db="EMBL/GenBank/DDBJ databases">
        <title>Pervasive Adenine N6-methylation of Active Genes in Fungi.</title>
        <authorList>
            <consortium name="DOE Joint Genome Institute"/>
            <person name="Mondo S.J."/>
            <person name="Dannebaum R.O."/>
            <person name="Kuo R.C."/>
            <person name="Labutti K."/>
            <person name="Haridas S."/>
            <person name="Kuo A."/>
            <person name="Salamov A."/>
            <person name="Ahrendt S.R."/>
            <person name="Lipzen A."/>
            <person name="Sullivan W."/>
            <person name="Andreopoulos W.B."/>
            <person name="Clum A."/>
            <person name="Lindquist E."/>
            <person name="Daum C."/>
            <person name="Ramamoorthy G.K."/>
            <person name="Gryganskyi A."/>
            <person name="Culley D."/>
            <person name="Magnuson J.K."/>
            <person name="James T.Y."/>
            <person name="O'Malley M.A."/>
            <person name="Stajich J.E."/>
            <person name="Spatafora J.W."/>
            <person name="Visel A."/>
            <person name="Grigoriev I.V."/>
        </authorList>
    </citation>
    <scope>NUCLEOTIDE SEQUENCE [LARGE SCALE GENOMIC DNA]</scope>
    <source>
        <strain evidence="1 2">S4</strain>
    </source>
</reference>
<keyword evidence="2" id="KW-1185">Reference proteome</keyword>
<evidence type="ECO:0000313" key="1">
    <source>
        <dbReference type="EMBL" id="ORX36974.1"/>
    </source>
</evidence>
<accession>A0A1Y1UHM5</accession>
<name>A0A1Y1UHM5_9FUNG</name>
<sequence length="52" mass="6091">MKNGSHYLDDCITDNGIESLRKMHYLILSYAENATLPKLKFHHEGIEYIFYG</sequence>
<dbReference type="Proteomes" id="UP000193944">
    <property type="component" value="Unassembled WGS sequence"/>
</dbReference>
<dbReference type="EMBL" id="MCFG01000934">
    <property type="protein sequence ID" value="ORX36974.1"/>
    <property type="molecule type" value="Genomic_DNA"/>
</dbReference>
<protein>
    <submittedName>
        <fullName evidence="1">Uncharacterized protein</fullName>
    </submittedName>
</protein>